<gene>
    <name evidence="1" type="ORF">FTX54_007225</name>
</gene>
<evidence type="ECO:0000313" key="1">
    <source>
        <dbReference type="EMBL" id="WWD81327.1"/>
    </source>
</evidence>
<protein>
    <submittedName>
        <fullName evidence="1">Uncharacterized protein</fullName>
    </submittedName>
</protein>
<organism evidence="1 2">
    <name type="scientific">Alkalicoccus halolimnae</name>
    <dbReference type="NCBI Taxonomy" id="1667239"/>
    <lineage>
        <taxon>Bacteria</taxon>
        <taxon>Bacillati</taxon>
        <taxon>Bacillota</taxon>
        <taxon>Bacilli</taxon>
        <taxon>Bacillales</taxon>
        <taxon>Bacillaceae</taxon>
        <taxon>Alkalicoccus</taxon>
    </lineage>
</organism>
<reference evidence="1 2" key="1">
    <citation type="submission" date="2024-01" db="EMBL/GenBank/DDBJ databases">
        <title>Complete Genome Sequence of Alkalicoccus halolimnae BZ-SZ-XJ29T, a Moderately Halophilic Bacterium Isolated from a Salt Lake.</title>
        <authorList>
            <person name="Zhao B."/>
        </authorList>
    </citation>
    <scope>NUCLEOTIDE SEQUENCE [LARGE SCALE GENOMIC DNA]</scope>
    <source>
        <strain evidence="1 2">BZ-SZ-XJ29</strain>
    </source>
</reference>
<dbReference type="AlphaFoldDB" id="A0A5C7FA42"/>
<dbReference type="KEGG" id="ahal:FTX54_007225"/>
<dbReference type="OrthoDB" id="9844218at2"/>
<name>A0A5C7FA42_9BACI</name>
<accession>A0A5C7FA42</accession>
<dbReference type="Proteomes" id="UP000321816">
    <property type="component" value="Chromosome"/>
</dbReference>
<sequence length="149" mass="16900">MTNIVLKTPHPLGVLDIFEGSYEEAEISISPSRDKEEDPIFKVIIEQSSRKKKFEKDKQSLPDALEAVKLEMENIFGKHFSSEFYIIAQDESLSYGHETDQKYIIYVYDSIKAAVIEEFKLSDKELSGGNTGAANDEALKKYLKKNGQT</sequence>
<dbReference type="EMBL" id="CP144914">
    <property type="protein sequence ID" value="WWD81327.1"/>
    <property type="molecule type" value="Genomic_DNA"/>
</dbReference>
<keyword evidence="2" id="KW-1185">Reference proteome</keyword>
<proteinExistence type="predicted"/>
<evidence type="ECO:0000313" key="2">
    <source>
        <dbReference type="Proteomes" id="UP000321816"/>
    </source>
</evidence>
<dbReference type="RefSeq" id="WP_147802904.1">
    <property type="nucleotide sequence ID" value="NZ_CP144914.1"/>
</dbReference>